<dbReference type="Proteomes" id="UP000471633">
    <property type="component" value="Unassembled WGS sequence"/>
</dbReference>
<comment type="caution">
    <text evidence="4">The sequence shown here is derived from an EMBL/GenBank/DDBJ whole genome shotgun (WGS) entry which is preliminary data.</text>
</comment>
<dbReference type="GO" id="GO:0005829">
    <property type="term" value="C:cytosol"/>
    <property type="evidence" value="ECO:0007669"/>
    <property type="project" value="TreeGrafter"/>
</dbReference>
<evidence type="ECO:0000313" key="5">
    <source>
        <dbReference type="Proteomes" id="UP000471633"/>
    </source>
</evidence>
<comment type="similarity">
    <text evidence="1">Belongs to the OSBP family.</text>
</comment>
<evidence type="ECO:0000256" key="1">
    <source>
        <dbReference type="ARBA" id="ARBA00008842"/>
    </source>
</evidence>
<dbReference type="GO" id="GO:0032934">
    <property type="term" value="F:sterol binding"/>
    <property type="evidence" value="ECO:0007669"/>
    <property type="project" value="TreeGrafter"/>
</dbReference>
<dbReference type="GeneID" id="24593637"/>
<evidence type="ECO:0000256" key="3">
    <source>
        <dbReference type="SAM" id="MobiDB-lite"/>
    </source>
</evidence>
<evidence type="ECO:0000313" key="4">
    <source>
        <dbReference type="EMBL" id="KAH9584671.1"/>
    </source>
</evidence>
<feature type="compositionally biased region" description="Basic and acidic residues" evidence="3">
    <location>
        <begin position="148"/>
        <end position="157"/>
    </location>
</feature>
<dbReference type="InterPro" id="IPR037239">
    <property type="entry name" value="OSBP_sf"/>
</dbReference>
<dbReference type="EMBL" id="AMPZ03000004">
    <property type="protein sequence ID" value="KAH9584671.1"/>
    <property type="molecule type" value="Genomic_DNA"/>
</dbReference>
<dbReference type="PANTHER" id="PTHR10972">
    <property type="entry name" value="OXYSTEROL-BINDING PROTEIN-RELATED"/>
    <property type="match status" value="1"/>
</dbReference>
<dbReference type="AlphaFoldDB" id="A0A922IQ64"/>
<sequence>MLICHLGTINLQFADGSHYTWTKVTTVVHNLIVGTIWIDNYGDVTIENHKTGYSCSLQFIAHSYFNRGQSRRVTGFVKNSTGVPVAVIEGTWDNYLEYQRLSIDKIPVGEPILIWKTDPLPSNASDMYHFSRFAIELNEMEDGVAPTDSRRRPDQRLMEQGLWDQANEEKRRLEAKQRNKRHAWEKAVREGIILMLF</sequence>
<dbReference type="PANTHER" id="PTHR10972:SF205">
    <property type="entry name" value="OXYSTEROL-BINDING PROTEIN 1"/>
    <property type="match status" value="1"/>
</dbReference>
<dbReference type="InterPro" id="IPR000648">
    <property type="entry name" value="Oxysterol-bd"/>
</dbReference>
<dbReference type="Pfam" id="PF01237">
    <property type="entry name" value="Oxysterol_BP"/>
    <property type="match status" value="1"/>
</dbReference>
<accession>A0A922IQ64</accession>
<dbReference type="RefSeq" id="XP_051067464.1">
    <property type="nucleotide sequence ID" value="XM_051214308.1"/>
</dbReference>
<dbReference type="GO" id="GO:0005886">
    <property type="term" value="C:plasma membrane"/>
    <property type="evidence" value="ECO:0007669"/>
    <property type="project" value="TreeGrafter"/>
</dbReference>
<feature type="region of interest" description="Disordered" evidence="3">
    <location>
        <begin position="144"/>
        <end position="163"/>
    </location>
</feature>
<organism evidence="4 5">
    <name type="scientific">Schistosoma haematobium</name>
    <name type="common">Blood fluke</name>
    <dbReference type="NCBI Taxonomy" id="6185"/>
    <lineage>
        <taxon>Eukaryota</taxon>
        <taxon>Metazoa</taxon>
        <taxon>Spiralia</taxon>
        <taxon>Lophotrochozoa</taxon>
        <taxon>Platyhelminthes</taxon>
        <taxon>Trematoda</taxon>
        <taxon>Digenea</taxon>
        <taxon>Strigeidida</taxon>
        <taxon>Schistosomatoidea</taxon>
        <taxon>Schistosomatidae</taxon>
        <taxon>Schistosoma</taxon>
    </lineage>
</organism>
<dbReference type="Gene3D" id="2.40.160.120">
    <property type="match status" value="1"/>
</dbReference>
<keyword evidence="2" id="KW-0597">Phosphoprotein</keyword>
<evidence type="ECO:0000256" key="2">
    <source>
        <dbReference type="ARBA" id="ARBA00022553"/>
    </source>
</evidence>
<gene>
    <name evidence="4" type="primary">OSBP2_1</name>
    <name evidence="4" type="ORF">MS3_00006186</name>
</gene>
<reference evidence="4" key="4">
    <citation type="journal article" date="2022" name="PLoS Pathog.">
        <title>Chromosome-level genome of Schistosoma haematobium underpins genome-wide explorations of molecular variation.</title>
        <authorList>
            <person name="Stroehlein A.J."/>
            <person name="Korhonen P.K."/>
            <person name="Lee V.V."/>
            <person name="Ralph S.A."/>
            <person name="Mentink-Kane M."/>
            <person name="You H."/>
            <person name="McManus D.P."/>
            <person name="Tchuente L.T."/>
            <person name="Stothard J.R."/>
            <person name="Kaur P."/>
            <person name="Dudchenko O."/>
            <person name="Aiden E.L."/>
            <person name="Yang B."/>
            <person name="Yang H."/>
            <person name="Emery A.M."/>
            <person name="Webster B.L."/>
            <person name="Brindley P.J."/>
            <person name="Rollinson D."/>
            <person name="Chang B.C.H."/>
            <person name="Gasser R.B."/>
            <person name="Young N.D."/>
        </authorList>
    </citation>
    <scope>NUCLEOTIDE SEQUENCE</scope>
</reference>
<reference evidence="4" key="2">
    <citation type="journal article" date="2019" name="Gigascience">
        <title>High-quality Schistosoma haematobium genome achieved by single-molecule and long-range sequencing.</title>
        <authorList>
            <person name="Stroehlein A.J."/>
            <person name="Korhonen P.K."/>
            <person name="Chong T.M."/>
            <person name="Lim Y.L."/>
            <person name="Chan K.G."/>
            <person name="Webster B."/>
            <person name="Rollinson D."/>
            <person name="Brindley P.J."/>
            <person name="Gasser R.B."/>
            <person name="Young N.D."/>
        </authorList>
    </citation>
    <scope>NUCLEOTIDE SEQUENCE</scope>
</reference>
<proteinExistence type="inferred from homology"/>
<dbReference type="CTD" id="24593637"/>
<reference evidence="4" key="1">
    <citation type="journal article" date="2012" name="Nat. Genet.">
        <title>Whole-genome sequence of Schistosoma haematobium.</title>
        <authorList>
            <person name="Young N.D."/>
            <person name="Jex A.R."/>
            <person name="Li B."/>
            <person name="Liu S."/>
            <person name="Yang L."/>
            <person name="Xiong Z."/>
            <person name="Li Y."/>
            <person name="Cantacessi C."/>
            <person name="Hall R.S."/>
            <person name="Xu X."/>
            <person name="Chen F."/>
            <person name="Wu X."/>
            <person name="Zerlotini A."/>
            <person name="Oliveira G."/>
            <person name="Hofmann A."/>
            <person name="Zhang G."/>
            <person name="Fang X."/>
            <person name="Kang Y."/>
            <person name="Campbell B.E."/>
            <person name="Loukas A."/>
            <person name="Ranganathan S."/>
            <person name="Rollinson D."/>
            <person name="Rinaldi G."/>
            <person name="Brindley P.J."/>
            <person name="Yang H."/>
            <person name="Wang J."/>
            <person name="Wang J."/>
            <person name="Gasser R.B."/>
        </authorList>
    </citation>
    <scope>NUCLEOTIDE SEQUENCE</scope>
</reference>
<protein>
    <submittedName>
        <fullName evidence="4">Oxysterol-binding protein 2, variant 2</fullName>
    </submittedName>
</protein>
<dbReference type="GO" id="GO:0097038">
    <property type="term" value="C:perinuclear endoplasmic reticulum"/>
    <property type="evidence" value="ECO:0007669"/>
    <property type="project" value="TreeGrafter"/>
</dbReference>
<reference evidence="4" key="3">
    <citation type="submission" date="2021-06" db="EMBL/GenBank/DDBJ databases">
        <title>Chromosome-level genome assembly for S. haematobium.</title>
        <authorList>
            <person name="Stroehlein A.J."/>
        </authorList>
    </citation>
    <scope>NUCLEOTIDE SEQUENCE</scope>
</reference>
<name>A0A922IQ64_SCHHA</name>
<keyword evidence="5" id="KW-1185">Reference proteome</keyword>
<dbReference type="SUPFAM" id="SSF144000">
    <property type="entry name" value="Oxysterol-binding protein-like"/>
    <property type="match status" value="1"/>
</dbReference>